<name>A0ABT1B0M8_9FLAO</name>
<gene>
    <name evidence="2" type="ORF">NG653_09750</name>
</gene>
<dbReference type="EMBL" id="JAMXIB010000007">
    <property type="protein sequence ID" value="MCO5725138.1"/>
    <property type="molecule type" value="Genomic_DNA"/>
</dbReference>
<dbReference type="InterPro" id="IPR008023">
    <property type="entry name" value="DUF748"/>
</dbReference>
<dbReference type="Pfam" id="PF05359">
    <property type="entry name" value="DUF748"/>
    <property type="match status" value="1"/>
</dbReference>
<feature type="compositionally biased region" description="Pro residues" evidence="1">
    <location>
        <begin position="727"/>
        <end position="736"/>
    </location>
</feature>
<dbReference type="PANTHER" id="PTHR30441:SF8">
    <property type="entry name" value="DUF748 DOMAIN-CONTAINING PROTEIN"/>
    <property type="match status" value="1"/>
</dbReference>
<keyword evidence="3" id="KW-1185">Reference proteome</keyword>
<reference evidence="2 3" key="1">
    <citation type="submission" date="2022-06" db="EMBL/GenBank/DDBJ databases">
        <authorList>
            <person name="Xuan X."/>
        </authorList>
    </citation>
    <scope>NUCLEOTIDE SEQUENCE [LARGE SCALE GENOMIC DNA]</scope>
    <source>
        <strain evidence="2 3">2V75</strain>
    </source>
</reference>
<organism evidence="2 3">
    <name type="scientific">Robiginitalea marina</name>
    <dbReference type="NCBI Taxonomy" id="2954105"/>
    <lineage>
        <taxon>Bacteria</taxon>
        <taxon>Pseudomonadati</taxon>
        <taxon>Bacteroidota</taxon>
        <taxon>Flavobacteriia</taxon>
        <taxon>Flavobacteriales</taxon>
        <taxon>Flavobacteriaceae</taxon>
        <taxon>Robiginitalea</taxon>
    </lineage>
</organism>
<protein>
    <submittedName>
        <fullName evidence="2">DUF748 domain-containing protein</fullName>
    </submittedName>
</protein>
<dbReference type="PANTHER" id="PTHR30441">
    <property type="entry name" value="DUF748 DOMAIN-CONTAINING PROTEIN"/>
    <property type="match status" value="1"/>
</dbReference>
<evidence type="ECO:0000313" key="3">
    <source>
        <dbReference type="Proteomes" id="UP001206312"/>
    </source>
</evidence>
<comment type="caution">
    <text evidence="2">The sequence shown here is derived from an EMBL/GenBank/DDBJ whole genome shotgun (WGS) entry which is preliminary data.</text>
</comment>
<dbReference type="InterPro" id="IPR052894">
    <property type="entry name" value="AsmA-related"/>
</dbReference>
<evidence type="ECO:0000256" key="1">
    <source>
        <dbReference type="SAM" id="MobiDB-lite"/>
    </source>
</evidence>
<accession>A0ABT1B0M8</accession>
<dbReference type="Proteomes" id="UP001206312">
    <property type="component" value="Unassembled WGS sequence"/>
</dbReference>
<sequence length="736" mass="81612">MAAKKKILRYTGLGFLGLLIVLLLLLPGLVKNYAVKNSRELLGRQISIDKLRINYFTGTVKVYDFNLYEANGQDVFVAFDTLVLNTAPYKYFGGVKALDRLYLEGLQVRIAKKDSTFNFDDLVAFHSAEDSSATNGEDEEAFKYLLENLELKDAAFEYYDADLDHTTEIENLSLFIPVIAWDQEHDSNADIAFRLGESAAVKASSNVNPGTGDFSSSVEIDNLQLSAFYKYALEYATINSLEGTVNAVIELTGNVNSPLETLVSGEVEALKPLMTDPNSLGFLSAEKILCTLGEINYAKSSYIIEDLVFEQPFLKFELDSVSNNLFRIFKYDSTDSTVVESEAEQPLYYALNHVKVHQGRMDYTDNLTGQPFDYALSDIEIDTDSIFSDSEWVDILSTMVLNKRGKLKAEIGFNPADPDFATIDIAIEDFLLSDLNIYSSYYTGHSILTGDMFYFSDTRITDGQLQSENNLLIKGVAVENLKGGLYAIPLKIAVWLLKDKNGDIELDIPVRGNLDDPTVDAWALVGTTLKKKLFDATDNPVKPLARFIGADPKDLESLAFQYPDTIPNAEQARQLDLLLELERQKEGVEIVMNLVGQDSLVSLMAENRAGELFTQKTNADFTTNREAFEKFVYEQVGSDTLGLLGSIRSLTAAQNMDSLANTYMDALIRNFSGYLESKQNTTTIVVQKAKVSNPDNANAAPQFKMNYSLKGAEPEAPAPPAASEGVPPAPRKFPRP</sequence>
<proteinExistence type="predicted"/>
<evidence type="ECO:0000313" key="2">
    <source>
        <dbReference type="EMBL" id="MCO5725138.1"/>
    </source>
</evidence>
<feature type="region of interest" description="Disordered" evidence="1">
    <location>
        <begin position="708"/>
        <end position="736"/>
    </location>
</feature>
<dbReference type="RefSeq" id="WP_252741516.1">
    <property type="nucleotide sequence ID" value="NZ_JAMXIB010000007.1"/>
</dbReference>